<keyword evidence="4 6" id="KW-1133">Transmembrane helix</keyword>
<comment type="caution">
    <text evidence="8">The sequence shown here is derived from an EMBL/GenBank/DDBJ whole genome shotgun (WGS) entry which is preliminary data.</text>
</comment>
<protein>
    <submittedName>
        <fullName evidence="8">MMPL family transporter</fullName>
    </submittedName>
</protein>
<feature type="domain" description="SSD" evidence="7">
    <location>
        <begin position="636"/>
        <end position="764"/>
    </location>
</feature>
<dbReference type="InterPro" id="IPR050545">
    <property type="entry name" value="Mycobact_MmpL"/>
</dbReference>
<dbReference type="EMBL" id="JAHHGM010000001">
    <property type="protein sequence ID" value="MBT2987698.1"/>
    <property type="molecule type" value="Genomic_DNA"/>
</dbReference>
<evidence type="ECO:0000256" key="6">
    <source>
        <dbReference type="SAM" id="Phobius"/>
    </source>
</evidence>
<evidence type="ECO:0000256" key="4">
    <source>
        <dbReference type="ARBA" id="ARBA00022989"/>
    </source>
</evidence>
<feature type="transmembrane region" description="Helical" evidence="6">
    <location>
        <begin position="638"/>
        <end position="658"/>
    </location>
</feature>
<keyword evidence="3 6" id="KW-0812">Transmembrane</keyword>
<name>A0A944M995_9GAMM</name>
<evidence type="ECO:0000256" key="2">
    <source>
        <dbReference type="ARBA" id="ARBA00022475"/>
    </source>
</evidence>
<dbReference type="InterPro" id="IPR004869">
    <property type="entry name" value="MMPL_dom"/>
</dbReference>
<organism evidence="8 9">
    <name type="scientific">Candidatus Thiodiazotropha taylori</name>
    <dbReference type="NCBI Taxonomy" id="2792791"/>
    <lineage>
        <taxon>Bacteria</taxon>
        <taxon>Pseudomonadati</taxon>
        <taxon>Pseudomonadota</taxon>
        <taxon>Gammaproteobacteria</taxon>
        <taxon>Chromatiales</taxon>
        <taxon>Sedimenticolaceae</taxon>
        <taxon>Candidatus Thiodiazotropha</taxon>
    </lineage>
</organism>
<feature type="transmembrane region" description="Helical" evidence="6">
    <location>
        <begin position="229"/>
        <end position="248"/>
    </location>
</feature>
<dbReference type="SUPFAM" id="SSF82866">
    <property type="entry name" value="Multidrug efflux transporter AcrB transmembrane domain"/>
    <property type="match status" value="2"/>
</dbReference>
<evidence type="ECO:0000313" key="9">
    <source>
        <dbReference type="Proteomes" id="UP000770889"/>
    </source>
</evidence>
<feature type="transmembrane region" description="Helical" evidence="6">
    <location>
        <begin position="21"/>
        <end position="40"/>
    </location>
</feature>
<dbReference type="Pfam" id="PF03176">
    <property type="entry name" value="MMPL"/>
    <property type="match status" value="2"/>
</dbReference>
<keyword evidence="5 6" id="KW-0472">Membrane</keyword>
<dbReference type="GO" id="GO:0005886">
    <property type="term" value="C:plasma membrane"/>
    <property type="evidence" value="ECO:0007669"/>
    <property type="project" value="UniProtKB-SubCell"/>
</dbReference>
<dbReference type="InterPro" id="IPR000731">
    <property type="entry name" value="SSD"/>
</dbReference>
<evidence type="ECO:0000259" key="7">
    <source>
        <dbReference type="PROSITE" id="PS50156"/>
    </source>
</evidence>
<comment type="subcellular location">
    <subcellularLocation>
        <location evidence="1">Cell membrane</location>
        <topology evidence="1">Multi-pass membrane protein</topology>
    </subcellularLocation>
</comment>
<accession>A0A944M995</accession>
<feature type="transmembrane region" description="Helical" evidence="6">
    <location>
        <begin position="289"/>
        <end position="306"/>
    </location>
</feature>
<dbReference type="AlphaFoldDB" id="A0A944M995"/>
<dbReference type="PROSITE" id="PS50156">
    <property type="entry name" value="SSD"/>
    <property type="match status" value="2"/>
</dbReference>
<evidence type="ECO:0000256" key="1">
    <source>
        <dbReference type="ARBA" id="ARBA00004651"/>
    </source>
</evidence>
<evidence type="ECO:0000256" key="5">
    <source>
        <dbReference type="ARBA" id="ARBA00023136"/>
    </source>
</evidence>
<reference evidence="8 9" key="1">
    <citation type="submission" date="2021-05" db="EMBL/GenBank/DDBJ databases">
        <title>Genetic and Functional Diversity in Clade A Lucinid endosymbionts from the Bahamas.</title>
        <authorList>
            <person name="Giani N.M."/>
            <person name="Engel A.S."/>
            <person name="Campbell B.J."/>
        </authorList>
    </citation>
    <scope>NUCLEOTIDE SEQUENCE [LARGE SCALE GENOMIC DNA]</scope>
    <source>
        <strain evidence="8">LUC16012Gg_MoonRockCtena</strain>
    </source>
</reference>
<feature type="transmembrane region" description="Helical" evidence="6">
    <location>
        <begin position="327"/>
        <end position="346"/>
    </location>
</feature>
<feature type="transmembrane region" description="Helical" evidence="6">
    <location>
        <begin position="255"/>
        <end position="277"/>
    </location>
</feature>
<feature type="transmembrane region" description="Helical" evidence="6">
    <location>
        <begin position="410"/>
        <end position="429"/>
    </location>
</feature>
<evidence type="ECO:0000313" key="8">
    <source>
        <dbReference type="EMBL" id="MBT2987698.1"/>
    </source>
</evidence>
<feature type="transmembrane region" description="Helical" evidence="6">
    <location>
        <begin position="358"/>
        <end position="383"/>
    </location>
</feature>
<feature type="transmembrane region" description="Helical" evidence="6">
    <location>
        <begin position="742"/>
        <end position="765"/>
    </location>
</feature>
<keyword evidence="2" id="KW-1003">Cell membrane</keyword>
<sequence>MRNASTRENTVVAFTNWVIRYRWAVLFFTIAIAAIAGSGGSKLRFASDYRYFFGETNPQLRAFDELQETFIRDDGLLIVIRPEEDVVFTPTFLADLRELTENAWSTPYNTRVDSITNFQHSFADGDLLSVRDLVPGDRVLTQANIEEIRQIALSEPTLAGRLISNDGRTVAVNITTTLPSVSDKEVPAVMEFVRNLAIKFESAHPNARVAITGSVATNNAFNEAALSDMSTLVPLMYISLLVITFLLLRSVASTLATLWVIGFSTVWAVGMAGWLGIPLTSMSANAPTIILTIAIADSIHILITLIHEMREGRPKQDAIIEAMRVNWQPVFLTSLTTIIGFLSLNFNDAPPFQDLGNMTAIGIAAAWLYSILFLPAILAVLPIRVSRQHEGNMKALEKLYTLLVARRRTVLYATTALVAGLIMLIPKLVVNDQFVSYFNEEGAYRSDTEFTAEHLSGMYQMQFSLPAAESGGINDPVYLRNLEAFSSWLRDRPEVNHVLAISDLYPRINMNMHADDETWYRLPDNRDAAAQYLLLLEMSLPYGLDLNNQINVDKSTTRLIATIDNLTTMETQALDKESSEWLTRNFPSAAEATATGPFVMFAYIFQNNIEGMLTGTTVAFVLIALTLIMSFRNFKLGIISLVPNLLPALMAFGTWAIFVGQVDLAASIVTATSLGMIVDATVHFLSKYRRARIEHSATAEEAVHYAYHTVGKAILVTSMILIAGFLVLVFSEFKLNQNMGLLTATAIAYAVVIDFLLLPALLLLIDKEKHQVIRRQPEVVKLATKSAE</sequence>
<evidence type="ECO:0000256" key="3">
    <source>
        <dbReference type="ARBA" id="ARBA00022692"/>
    </source>
</evidence>
<feature type="domain" description="SSD" evidence="7">
    <location>
        <begin position="255"/>
        <end position="380"/>
    </location>
</feature>
<gene>
    <name evidence="8" type="ORF">KME65_01930</name>
</gene>
<dbReference type="PANTHER" id="PTHR33406">
    <property type="entry name" value="MEMBRANE PROTEIN MJ1562-RELATED"/>
    <property type="match status" value="1"/>
</dbReference>
<feature type="transmembrane region" description="Helical" evidence="6">
    <location>
        <begin position="611"/>
        <end position="631"/>
    </location>
</feature>
<dbReference type="Proteomes" id="UP000770889">
    <property type="component" value="Unassembled WGS sequence"/>
</dbReference>
<feature type="transmembrane region" description="Helical" evidence="6">
    <location>
        <begin position="664"/>
        <end position="685"/>
    </location>
</feature>
<dbReference type="PANTHER" id="PTHR33406:SF13">
    <property type="entry name" value="MEMBRANE PROTEIN YDFJ"/>
    <property type="match status" value="1"/>
</dbReference>
<dbReference type="Gene3D" id="1.20.1640.10">
    <property type="entry name" value="Multidrug efflux transporter AcrB transmembrane domain"/>
    <property type="match status" value="2"/>
</dbReference>
<feature type="transmembrane region" description="Helical" evidence="6">
    <location>
        <begin position="705"/>
        <end position="730"/>
    </location>
</feature>
<proteinExistence type="predicted"/>